<dbReference type="Gene3D" id="2.170.140.10">
    <property type="entry name" value="Chitin binding domain"/>
    <property type="match status" value="2"/>
</dbReference>
<dbReference type="InterPro" id="IPR036508">
    <property type="entry name" value="Chitin-bd_dom_sf"/>
</dbReference>
<gene>
    <name evidence="3" type="ORF">PMACD_LOCUS7395</name>
</gene>
<evidence type="ECO:0000313" key="3">
    <source>
        <dbReference type="EMBL" id="CAF4854892.1"/>
    </source>
</evidence>
<dbReference type="PROSITE" id="PS50940">
    <property type="entry name" value="CHIT_BIND_II"/>
    <property type="match status" value="1"/>
</dbReference>
<feature type="domain" description="Chitin-binding type-2" evidence="2">
    <location>
        <begin position="89"/>
        <end position="150"/>
    </location>
</feature>
<name>A0A821S7X8_9NEOP</name>
<dbReference type="OrthoDB" id="8179045at2759"/>
<accession>A0A821S7X8</accession>
<dbReference type="GO" id="GO:0005576">
    <property type="term" value="C:extracellular region"/>
    <property type="evidence" value="ECO:0007669"/>
    <property type="project" value="InterPro"/>
</dbReference>
<keyword evidence="1" id="KW-0732">Signal</keyword>
<feature type="signal peptide" evidence="1">
    <location>
        <begin position="1"/>
        <end position="21"/>
    </location>
</feature>
<dbReference type="Proteomes" id="UP000663880">
    <property type="component" value="Unassembled WGS sequence"/>
</dbReference>
<protein>
    <recommendedName>
        <fullName evidence="2">Chitin-binding type-2 domain-containing protein</fullName>
    </recommendedName>
</protein>
<evidence type="ECO:0000259" key="2">
    <source>
        <dbReference type="PROSITE" id="PS50940"/>
    </source>
</evidence>
<comment type="caution">
    <text evidence="3">The sequence shown here is derived from an EMBL/GenBank/DDBJ whole genome shotgun (WGS) entry which is preliminary data.</text>
</comment>
<dbReference type="InterPro" id="IPR002557">
    <property type="entry name" value="Chitin-bd_dom"/>
</dbReference>
<dbReference type="AlphaFoldDB" id="A0A821S7X8"/>
<evidence type="ECO:0000313" key="4">
    <source>
        <dbReference type="Proteomes" id="UP000663880"/>
    </source>
</evidence>
<dbReference type="Pfam" id="PF01607">
    <property type="entry name" value="CBM_14"/>
    <property type="match status" value="1"/>
</dbReference>
<reference evidence="3" key="1">
    <citation type="submission" date="2021-02" db="EMBL/GenBank/DDBJ databases">
        <authorList>
            <person name="Steward A R."/>
        </authorList>
    </citation>
    <scope>NUCLEOTIDE SEQUENCE</scope>
</reference>
<sequence length="150" mass="16255">MNVKIEVLILLISCCVWGALCVNCTEKGAGRFADPTDTTCKLYDLCVFVSSDSSYQSYNFSCPEKTLFDPAIAACSNKYKCDSTNDRRPASCNKVGRIADTSDTTCQKYFLCIGASDGSIVPYPYTCPSSSVFNPNSGICTSSSNYRCPS</sequence>
<dbReference type="SMART" id="SM00494">
    <property type="entry name" value="ChtBD2"/>
    <property type="match status" value="2"/>
</dbReference>
<dbReference type="SUPFAM" id="SSF57625">
    <property type="entry name" value="Invertebrate chitin-binding proteins"/>
    <property type="match status" value="1"/>
</dbReference>
<evidence type="ECO:0000256" key="1">
    <source>
        <dbReference type="SAM" id="SignalP"/>
    </source>
</evidence>
<keyword evidence="4" id="KW-1185">Reference proteome</keyword>
<dbReference type="GO" id="GO:0008061">
    <property type="term" value="F:chitin binding"/>
    <property type="evidence" value="ECO:0007669"/>
    <property type="project" value="InterPro"/>
</dbReference>
<dbReference type="EMBL" id="CAJOBZ010000017">
    <property type="protein sequence ID" value="CAF4854892.1"/>
    <property type="molecule type" value="Genomic_DNA"/>
</dbReference>
<feature type="chain" id="PRO_5032997658" description="Chitin-binding type-2 domain-containing protein" evidence="1">
    <location>
        <begin position="22"/>
        <end position="150"/>
    </location>
</feature>
<organism evidence="3 4">
    <name type="scientific">Pieris macdunnoughi</name>
    <dbReference type="NCBI Taxonomy" id="345717"/>
    <lineage>
        <taxon>Eukaryota</taxon>
        <taxon>Metazoa</taxon>
        <taxon>Ecdysozoa</taxon>
        <taxon>Arthropoda</taxon>
        <taxon>Hexapoda</taxon>
        <taxon>Insecta</taxon>
        <taxon>Pterygota</taxon>
        <taxon>Neoptera</taxon>
        <taxon>Endopterygota</taxon>
        <taxon>Lepidoptera</taxon>
        <taxon>Glossata</taxon>
        <taxon>Ditrysia</taxon>
        <taxon>Papilionoidea</taxon>
        <taxon>Pieridae</taxon>
        <taxon>Pierinae</taxon>
        <taxon>Pieris</taxon>
    </lineage>
</organism>
<proteinExistence type="predicted"/>